<comment type="similarity">
    <text evidence="1 2">Belongs to the OprB family.</text>
</comment>
<dbReference type="Pfam" id="PF04966">
    <property type="entry name" value="OprB"/>
    <property type="match status" value="1"/>
</dbReference>
<proteinExistence type="inferred from homology"/>
<feature type="signal peptide" evidence="2">
    <location>
        <begin position="1"/>
        <end position="25"/>
    </location>
</feature>
<protein>
    <submittedName>
        <fullName evidence="3">Carbohydrate-selective porin (OprB family)</fullName>
    </submittedName>
</protein>
<comment type="caution">
    <text evidence="3">The sequence shown here is derived from an EMBL/GenBank/DDBJ whole genome shotgun (WGS) entry which is preliminary data.</text>
</comment>
<name>A0A4V2F433_9BURK</name>
<evidence type="ECO:0000256" key="1">
    <source>
        <dbReference type="ARBA" id="ARBA00008769"/>
    </source>
</evidence>
<dbReference type="AlphaFoldDB" id="A0A4V2F433"/>
<reference evidence="3 4" key="1">
    <citation type="submission" date="2019-02" db="EMBL/GenBank/DDBJ databases">
        <title>Genomic Encyclopedia of Type Strains, Phase IV (KMG-IV): sequencing the most valuable type-strain genomes for metagenomic binning, comparative biology and taxonomic classification.</title>
        <authorList>
            <person name="Goeker M."/>
        </authorList>
    </citation>
    <scope>NUCLEOTIDE SEQUENCE [LARGE SCALE GENOMIC DNA]</scope>
    <source>
        <strain evidence="3 4">K24</strain>
    </source>
</reference>
<dbReference type="GO" id="GO:0015288">
    <property type="term" value="F:porin activity"/>
    <property type="evidence" value="ECO:0007669"/>
    <property type="project" value="InterPro"/>
</dbReference>
<evidence type="ECO:0000313" key="4">
    <source>
        <dbReference type="Proteomes" id="UP000292445"/>
    </source>
</evidence>
<feature type="chain" id="PRO_5020971029" evidence="2">
    <location>
        <begin position="26"/>
        <end position="442"/>
    </location>
</feature>
<evidence type="ECO:0000256" key="2">
    <source>
        <dbReference type="RuleBase" id="RU363072"/>
    </source>
</evidence>
<sequence>MRVVFRRPRVCGLLLAGFLAVPAMAQESPPVRAEDFAIHAQSTYVWQRKPSFASAYEGENSLSGTRAKSYSLTATVDLGARLWEGAEVHFNGEGAQGIAFSGLHGLGGLPNGELAKTAGSDMVFYRARAFLRQTWGLGGGREAVEPDMNQLAGFADKRRIVLTAGNISVLDVFDGVSVSHDPRTQFMNWAFMAHGSYDYAADARGYTWGAALEYIDDGWAVRAGRFMQPRESNGLPLDRRLGRHHGDQVEFEKSYAVLDRPGTLRVLAFRNKANMGSYDDALVAARGGTPELAAVRKERTKLGMGVSLEQALTDSATAFLRLNWADGKTETYAFTEIDRSVSGGVAFDGVAWGRAGDTAGVAAAVNALSASHREYLRRGGLGAFLGDGTLNYGPEQIAEAYYSWRPLKRLWITADAQYIRHPGYNRDRGPAKVFALRLHTEF</sequence>
<dbReference type="InterPro" id="IPR007049">
    <property type="entry name" value="Carb-sel_porin_OprB"/>
</dbReference>
<dbReference type="GO" id="GO:0008643">
    <property type="term" value="P:carbohydrate transport"/>
    <property type="evidence" value="ECO:0007669"/>
    <property type="project" value="InterPro"/>
</dbReference>
<organism evidence="3 4">
    <name type="scientific">Pigmentiphaga kullae</name>
    <dbReference type="NCBI Taxonomy" id="151784"/>
    <lineage>
        <taxon>Bacteria</taxon>
        <taxon>Pseudomonadati</taxon>
        <taxon>Pseudomonadota</taxon>
        <taxon>Betaproteobacteria</taxon>
        <taxon>Burkholderiales</taxon>
        <taxon>Alcaligenaceae</taxon>
        <taxon>Pigmentiphaga</taxon>
    </lineage>
</organism>
<dbReference type="EMBL" id="SGXC01000001">
    <property type="protein sequence ID" value="RZS86207.1"/>
    <property type="molecule type" value="Genomic_DNA"/>
</dbReference>
<accession>A0A4V2F433</accession>
<dbReference type="Proteomes" id="UP000292445">
    <property type="component" value="Unassembled WGS sequence"/>
</dbReference>
<dbReference type="InterPro" id="IPR038673">
    <property type="entry name" value="OprB_sf"/>
</dbReference>
<keyword evidence="2" id="KW-0732">Signal</keyword>
<dbReference type="OrthoDB" id="5755240at2"/>
<dbReference type="RefSeq" id="WP_130357320.1">
    <property type="nucleotide sequence ID" value="NZ_SGXC01000001.1"/>
</dbReference>
<keyword evidence="4" id="KW-1185">Reference proteome</keyword>
<dbReference type="Gene3D" id="2.40.160.180">
    <property type="entry name" value="Carbohydrate-selective porin OprB"/>
    <property type="match status" value="1"/>
</dbReference>
<evidence type="ECO:0000313" key="3">
    <source>
        <dbReference type="EMBL" id="RZS86207.1"/>
    </source>
</evidence>
<dbReference type="GO" id="GO:0016020">
    <property type="term" value="C:membrane"/>
    <property type="evidence" value="ECO:0007669"/>
    <property type="project" value="InterPro"/>
</dbReference>
<gene>
    <name evidence="3" type="ORF">EV675_2241</name>
</gene>